<accession>A0A1I0HVV2</accession>
<evidence type="ECO:0000313" key="3">
    <source>
        <dbReference type="EMBL" id="SET88192.1"/>
    </source>
</evidence>
<reference evidence="3" key="1">
    <citation type="submission" date="2016-10" db="EMBL/GenBank/DDBJ databases">
        <authorList>
            <person name="de Groot N.N."/>
        </authorList>
    </citation>
    <scope>NUCLEOTIDE SEQUENCE [LARGE SCALE GENOMIC DNA]</scope>
    <source>
        <strain evidence="3">CDM_6</strain>
    </source>
</reference>
<dbReference type="AlphaFoldDB" id="A0A1I0HVV2"/>
<evidence type="ECO:0000313" key="2">
    <source>
        <dbReference type="EMBL" id="SDD11953.1"/>
    </source>
</evidence>
<keyword evidence="4" id="KW-1185">Reference proteome</keyword>
<evidence type="ECO:0000256" key="1">
    <source>
        <dbReference type="SAM" id="Phobius"/>
    </source>
</evidence>
<proteinExistence type="predicted"/>
<name>A0A1I0HVV2_9EURY</name>
<dbReference type="Proteomes" id="UP000324021">
    <property type="component" value="Unassembled WGS sequence"/>
</dbReference>
<dbReference type="Proteomes" id="UP000199320">
    <property type="component" value="Unassembled WGS sequence"/>
</dbReference>
<gene>
    <name evidence="3" type="ORF">SAMN04488694_11564</name>
    <name evidence="2" type="ORF">SAMN05192552_101329</name>
</gene>
<sequence length="44" mass="4534">MIRTSTIVLVVGVGLLFVPIPPVATILGAIVILVGAALRIITDH</sequence>
<keyword evidence="1" id="KW-0472">Membrane</keyword>
<dbReference type="EMBL" id="FMZP01000013">
    <property type="protein sequence ID" value="SDD11953.1"/>
    <property type="molecule type" value="Genomic_DNA"/>
</dbReference>
<evidence type="ECO:0000313" key="5">
    <source>
        <dbReference type="Proteomes" id="UP000324021"/>
    </source>
</evidence>
<dbReference type="RefSeq" id="WP_092933999.1">
    <property type="nucleotide sequence ID" value="NZ_FMZP01000013.1"/>
</dbReference>
<dbReference type="EMBL" id="FOIC01000015">
    <property type="protein sequence ID" value="SET88192.1"/>
    <property type="molecule type" value="Genomic_DNA"/>
</dbReference>
<evidence type="ECO:0000313" key="4">
    <source>
        <dbReference type="Proteomes" id="UP000199320"/>
    </source>
</evidence>
<keyword evidence="1" id="KW-0812">Transmembrane</keyword>
<feature type="transmembrane region" description="Helical" evidence="1">
    <location>
        <begin position="6"/>
        <end position="38"/>
    </location>
</feature>
<dbReference type="STRING" id="392421.SAMN04488694_11564"/>
<keyword evidence="1" id="KW-1133">Transmembrane helix</keyword>
<organism evidence="3 4">
    <name type="scientific">Natrinema hispanicum</name>
    <dbReference type="NCBI Taxonomy" id="392421"/>
    <lineage>
        <taxon>Archaea</taxon>
        <taxon>Methanobacteriati</taxon>
        <taxon>Methanobacteriota</taxon>
        <taxon>Stenosarchaea group</taxon>
        <taxon>Halobacteria</taxon>
        <taxon>Halobacteriales</taxon>
        <taxon>Natrialbaceae</taxon>
        <taxon>Natrinema</taxon>
    </lineage>
</organism>
<protein>
    <submittedName>
        <fullName evidence="3">Uncharacterized protein</fullName>
    </submittedName>
</protein>
<reference evidence="4 5" key="2">
    <citation type="submission" date="2016-10" db="EMBL/GenBank/DDBJ databases">
        <authorList>
            <person name="Varghese N."/>
            <person name="Submissions S."/>
        </authorList>
    </citation>
    <scope>NUCLEOTIDE SEQUENCE [LARGE SCALE GENOMIC DNA]</scope>
    <source>
        <strain evidence="2 5">CDM_1</strain>
        <strain evidence="4">CDM_6</strain>
    </source>
</reference>